<evidence type="ECO:0000313" key="1">
    <source>
        <dbReference type="EMBL" id="GET41793.1"/>
    </source>
</evidence>
<gene>
    <name evidence="1" type="ORF">MiSe_66070</name>
</gene>
<evidence type="ECO:0008006" key="3">
    <source>
        <dbReference type="Google" id="ProtNLM"/>
    </source>
</evidence>
<evidence type="ECO:0000313" key="2">
    <source>
        <dbReference type="Proteomes" id="UP001050975"/>
    </source>
</evidence>
<dbReference type="Proteomes" id="UP001050975">
    <property type="component" value="Unassembled WGS sequence"/>
</dbReference>
<dbReference type="AlphaFoldDB" id="A0AAV3XHM1"/>
<organism evidence="1 2">
    <name type="scientific">Microseira wollei NIES-4236</name>
    <dbReference type="NCBI Taxonomy" id="2530354"/>
    <lineage>
        <taxon>Bacteria</taxon>
        <taxon>Bacillati</taxon>
        <taxon>Cyanobacteriota</taxon>
        <taxon>Cyanophyceae</taxon>
        <taxon>Oscillatoriophycideae</taxon>
        <taxon>Aerosakkonematales</taxon>
        <taxon>Aerosakkonemataceae</taxon>
        <taxon>Microseira</taxon>
    </lineage>
</organism>
<dbReference type="EMBL" id="BLAY01000135">
    <property type="protein sequence ID" value="GET41793.1"/>
    <property type="molecule type" value="Genomic_DNA"/>
</dbReference>
<accession>A0AAV3XHM1</accession>
<reference evidence="1" key="1">
    <citation type="submission" date="2019-10" db="EMBL/GenBank/DDBJ databases">
        <title>Draft genome sequece of Microseira wollei NIES-4236.</title>
        <authorList>
            <person name="Yamaguchi H."/>
            <person name="Suzuki S."/>
            <person name="Kawachi M."/>
        </authorList>
    </citation>
    <scope>NUCLEOTIDE SEQUENCE</scope>
    <source>
        <strain evidence="1">NIES-4236</strain>
    </source>
</reference>
<sequence>MRCATTTFAKIFPRNKGGLALRSLRVGNGLNILYKLTFYALCYYNIREDFSEKQRWIGVAIAASREQAKYFIQANILCAVLLQHSRRFFRETKVDLRCERSTSRDVFRYIT</sequence>
<comment type="caution">
    <text evidence="1">The sequence shown here is derived from an EMBL/GenBank/DDBJ whole genome shotgun (WGS) entry which is preliminary data.</text>
</comment>
<protein>
    <recommendedName>
        <fullName evidence="3">Transposase</fullName>
    </recommendedName>
</protein>
<keyword evidence="2" id="KW-1185">Reference proteome</keyword>
<name>A0AAV3XHM1_9CYAN</name>
<proteinExistence type="predicted"/>